<dbReference type="EMBL" id="QUNF01000017">
    <property type="protein sequence ID" value="REG83560.1"/>
    <property type="molecule type" value="Genomic_DNA"/>
</dbReference>
<dbReference type="OrthoDB" id="9771112at2"/>
<gene>
    <name evidence="4" type="ORF">C8N25_11759</name>
</gene>
<keyword evidence="1" id="KW-1133">Transmembrane helix</keyword>
<dbReference type="SUPFAM" id="SSF48452">
    <property type="entry name" value="TPR-like"/>
    <property type="match status" value="2"/>
</dbReference>
<dbReference type="InterPro" id="IPR011990">
    <property type="entry name" value="TPR-like_helical_dom_sf"/>
</dbReference>
<accession>A0A3E0DLD1</accession>
<feature type="signal peptide" evidence="2">
    <location>
        <begin position="1"/>
        <end position="16"/>
    </location>
</feature>
<evidence type="ECO:0000313" key="4">
    <source>
        <dbReference type="EMBL" id="REG83560.1"/>
    </source>
</evidence>
<sequence length="1068" mass="121951">MRYLFCILLFWSFAVAAQSEVELDSLVEADQAAEADKRIHQLFQHLAGNGETGKLPDYLEVYGRIQLGIYDKKSAILKVDSQIVNWDKTLTSPEQHKDLWRAAASWYEYLGLLEKAYRAQVKAYDYAKKQPNVSNQELGMLQVNLGAYGVNRMDIPAAKRHLAEAQKLLENDPDPESIYRINSYLGSMAYFASRLDSAEYYYVKCIHALEKTESTPRNSFYRPALVYNNLAGVLSGQGKTSEAIASMNMTIEKLVAYVEVEKDPSLRLSAREFYFQALDNLGGAYKGLGNYRKAQSLMEFSYHGKKAELSEESKDIRLSEIILGQLYFDQSEPEKAKNIILNGLQGLQNTEGSFLDYEADGWYSLARIENWFGNEELAENHYRMAHDLFKKIFGDEFDLVYLGFLKDFSTFLAEKNEEKEAIRIALEAYTYVKSNLGKSNLIAFEQELNIGEIYLTVGKYDEASKWSRVALNTLDHQFSNTSTLLDSLQNERYKPQAILLGTKSRFLATSDHPLNELKDIVNELEDGLKVIERRKTFLDSEEDKALLITENAAYFGFLEQLYLELYRKSPQQEFLARLLILHESALYQKVRTRLDQVDITRFGSIPATFFAEENDLKSRLRGAIAHESGGIEGYLKAISDWEKFLQKARMSYPEYYQFRYATLDHTYIDIWERLPAEATVVRYMLVGEELVALVLSKETKKLHFFQLDYHKVTKVLAIYQQEWNNKTKTFSNLNELYKGLWTPLAAQIKTQRVLIIPDGGLFNLSFEILTPGLISDYSQLRKNSLLAKNSISYHYSTLLFSYSGQPQSYKSNFVAFAPGFFDEMKEDYLSTVKDSLQIDRSYLRLIPQPFTDRLVDQLKNLLGGKVYSQKASTLGHFAEEAGKHRILHIGTHAESDNLSPEFSRLIFAKTAENEENSLFAKDIYQMDLSSELAVLMACETGKPSYQPGEGMISLAHAFNYAGSKSLLIGLWKIDEEASSKIASRFYEYLAQGMAKDEALRLAKLDYLSLAQGRSLSPEFWAGLITMGDSSPIALQPARDLKWLFGLGLLVLLAVFALFYRKKKKVFFS</sequence>
<evidence type="ECO:0000256" key="2">
    <source>
        <dbReference type="SAM" id="SignalP"/>
    </source>
</evidence>
<feature type="transmembrane region" description="Helical" evidence="1">
    <location>
        <begin position="1040"/>
        <end position="1059"/>
    </location>
</feature>
<organism evidence="4 5">
    <name type="scientific">Algoriphagus antarcticus</name>
    <dbReference type="NCBI Taxonomy" id="238540"/>
    <lineage>
        <taxon>Bacteria</taxon>
        <taxon>Pseudomonadati</taxon>
        <taxon>Bacteroidota</taxon>
        <taxon>Cytophagia</taxon>
        <taxon>Cytophagales</taxon>
        <taxon>Cyclobacteriaceae</taxon>
        <taxon>Algoriphagus</taxon>
    </lineage>
</organism>
<keyword evidence="1" id="KW-0812">Transmembrane</keyword>
<proteinExistence type="predicted"/>
<name>A0A3E0DLD1_9BACT</name>
<dbReference type="Gene3D" id="1.25.40.10">
    <property type="entry name" value="Tetratricopeptide repeat domain"/>
    <property type="match status" value="2"/>
</dbReference>
<dbReference type="AlphaFoldDB" id="A0A3E0DLD1"/>
<dbReference type="RefSeq" id="WP_086542721.1">
    <property type="nucleotide sequence ID" value="NZ_MSSW01000052.1"/>
</dbReference>
<keyword evidence="1" id="KW-0472">Membrane</keyword>
<protein>
    <submittedName>
        <fullName evidence="4">CHAT domain-containing protein</fullName>
    </submittedName>
</protein>
<evidence type="ECO:0000259" key="3">
    <source>
        <dbReference type="Pfam" id="PF12770"/>
    </source>
</evidence>
<reference evidence="4 5" key="1">
    <citation type="submission" date="2018-08" db="EMBL/GenBank/DDBJ databases">
        <title>Genomic Encyclopedia of Archaeal and Bacterial Type Strains, Phase II (KMG-II): from individual species to whole genera.</title>
        <authorList>
            <person name="Goeker M."/>
        </authorList>
    </citation>
    <scope>NUCLEOTIDE SEQUENCE [LARGE SCALE GENOMIC DNA]</scope>
    <source>
        <strain evidence="4 5">DSM 15986</strain>
    </source>
</reference>
<comment type="caution">
    <text evidence="4">The sequence shown here is derived from an EMBL/GenBank/DDBJ whole genome shotgun (WGS) entry which is preliminary data.</text>
</comment>
<keyword evidence="5" id="KW-1185">Reference proteome</keyword>
<dbReference type="Pfam" id="PF12770">
    <property type="entry name" value="CHAT"/>
    <property type="match status" value="1"/>
</dbReference>
<dbReference type="PANTHER" id="PTHR10098">
    <property type="entry name" value="RAPSYN-RELATED"/>
    <property type="match status" value="1"/>
</dbReference>
<evidence type="ECO:0000256" key="1">
    <source>
        <dbReference type="SAM" id="Phobius"/>
    </source>
</evidence>
<keyword evidence="2" id="KW-0732">Signal</keyword>
<feature type="domain" description="CHAT" evidence="3">
    <location>
        <begin position="733"/>
        <end position="1028"/>
    </location>
</feature>
<feature type="chain" id="PRO_5017538067" evidence="2">
    <location>
        <begin position="17"/>
        <end position="1068"/>
    </location>
</feature>
<dbReference type="InterPro" id="IPR024983">
    <property type="entry name" value="CHAT_dom"/>
</dbReference>
<dbReference type="Proteomes" id="UP000256405">
    <property type="component" value="Unassembled WGS sequence"/>
</dbReference>
<evidence type="ECO:0000313" key="5">
    <source>
        <dbReference type="Proteomes" id="UP000256405"/>
    </source>
</evidence>